<dbReference type="EMBL" id="JABFDY010000024">
    <property type="protein sequence ID" value="KAF7689213.1"/>
    <property type="molecule type" value="Genomic_DNA"/>
</dbReference>
<evidence type="ECO:0000313" key="6">
    <source>
        <dbReference type="Proteomes" id="UP000606274"/>
    </source>
</evidence>
<dbReference type="InterPro" id="IPR050671">
    <property type="entry name" value="CD300_family_receptors"/>
</dbReference>
<comment type="caution">
    <text evidence="5">The sequence shown here is derived from an EMBL/GenBank/DDBJ whole genome shotgun (WGS) entry which is preliminary data.</text>
</comment>
<feature type="domain" description="Immunoglobulin" evidence="4">
    <location>
        <begin position="5"/>
        <end position="88"/>
    </location>
</feature>
<organism evidence="5 6">
    <name type="scientific">Silurus meridionalis</name>
    <name type="common">Southern catfish</name>
    <name type="synonym">Silurus soldatovi meridionalis</name>
    <dbReference type="NCBI Taxonomy" id="175797"/>
    <lineage>
        <taxon>Eukaryota</taxon>
        <taxon>Metazoa</taxon>
        <taxon>Chordata</taxon>
        <taxon>Craniata</taxon>
        <taxon>Vertebrata</taxon>
        <taxon>Euteleostomi</taxon>
        <taxon>Actinopterygii</taxon>
        <taxon>Neopterygii</taxon>
        <taxon>Teleostei</taxon>
        <taxon>Ostariophysi</taxon>
        <taxon>Siluriformes</taxon>
        <taxon>Siluridae</taxon>
        <taxon>Silurus</taxon>
    </lineage>
</organism>
<dbReference type="InterPro" id="IPR036179">
    <property type="entry name" value="Ig-like_dom_sf"/>
</dbReference>
<dbReference type="GO" id="GO:0004888">
    <property type="term" value="F:transmembrane signaling receptor activity"/>
    <property type="evidence" value="ECO:0007669"/>
    <property type="project" value="TreeGrafter"/>
</dbReference>
<name>A0A8T0ACZ0_SILME</name>
<feature type="domain" description="Immunoglobulin" evidence="4">
    <location>
        <begin position="96"/>
        <end position="200"/>
    </location>
</feature>
<keyword evidence="6" id="KW-1185">Reference proteome</keyword>
<accession>A0A8T0ACZ0</accession>
<gene>
    <name evidence="5" type="ORF">HF521_012566</name>
</gene>
<reference evidence="5" key="1">
    <citation type="submission" date="2020-08" db="EMBL/GenBank/DDBJ databases">
        <title>Chromosome-level assembly of Southern catfish (Silurus meridionalis) provides insights into visual adaptation to the nocturnal and benthic lifestyles.</title>
        <authorList>
            <person name="Zhang Y."/>
            <person name="Wang D."/>
            <person name="Peng Z."/>
        </authorList>
    </citation>
    <scope>NUCLEOTIDE SEQUENCE</scope>
    <source>
        <strain evidence="5">SWU-2019-XX</strain>
        <tissue evidence="5">Muscle</tissue>
    </source>
</reference>
<evidence type="ECO:0000256" key="3">
    <source>
        <dbReference type="ARBA" id="ARBA00023136"/>
    </source>
</evidence>
<keyword evidence="3" id="KW-0472">Membrane</keyword>
<keyword evidence="2" id="KW-0812">Transmembrane</keyword>
<dbReference type="GO" id="GO:0005886">
    <property type="term" value="C:plasma membrane"/>
    <property type="evidence" value="ECO:0007669"/>
    <property type="project" value="TreeGrafter"/>
</dbReference>
<dbReference type="Pfam" id="PF07686">
    <property type="entry name" value="V-set"/>
    <property type="match status" value="1"/>
</dbReference>
<proteinExistence type="predicted"/>
<dbReference type="InterPro" id="IPR003599">
    <property type="entry name" value="Ig_sub"/>
</dbReference>
<feature type="non-terminal residue" evidence="5">
    <location>
        <position position="206"/>
    </location>
</feature>
<feature type="non-terminal residue" evidence="5">
    <location>
        <position position="1"/>
    </location>
</feature>
<evidence type="ECO:0000259" key="4">
    <source>
        <dbReference type="SMART" id="SM00409"/>
    </source>
</evidence>
<dbReference type="SMART" id="SM00409">
    <property type="entry name" value="IG"/>
    <property type="match status" value="2"/>
</dbReference>
<evidence type="ECO:0000256" key="1">
    <source>
        <dbReference type="ARBA" id="ARBA00004370"/>
    </source>
</evidence>
<dbReference type="InterPro" id="IPR013783">
    <property type="entry name" value="Ig-like_fold"/>
</dbReference>
<dbReference type="Gene3D" id="2.60.40.10">
    <property type="entry name" value="Immunoglobulins"/>
    <property type="match status" value="2"/>
</dbReference>
<dbReference type="InterPro" id="IPR013106">
    <property type="entry name" value="Ig_V-set"/>
</dbReference>
<dbReference type="AlphaFoldDB" id="A0A8T0ACZ0"/>
<dbReference type="Proteomes" id="UP000606274">
    <property type="component" value="Unassembled WGS sequence"/>
</dbReference>
<dbReference type="PANTHER" id="PTHR11860:SF87">
    <property type="entry name" value="CMRF35-LIKE MOLECULE 8"/>
    <property type="match status" value="1"/>
</dbReference>
<evidence type="ECO:0000256" key="2">
    <source>
        <dbReference type="ARBA" id="ARBA00022692"/>
    </source>
</evidence>
<dbReference type="SUPFAM" id="SSF48726">
    <property type="entry name" value="Immunoglobulin"/>
    <property type="match status" value="2"/>
</dbReference>
<sequence>GPVSCYDVSAFIGGQVKIHCFPNTDVYFCKFNVRSQCEQRRINNDRFTLGESKGSVQMTIRNLSLQDAGMYECGDQRSWRYSIQLKVNNDPCCTGTQSVRRSLGQNVMINCSYPVEFKNSFKYLYKLEGERENQLIYTSGTQQNQEGRFSISVDERKNVFRVNINDLREDDKGVYSCVLWERDTSVGYYSFFREIHLQVTGETILP</sequence>
<dbReference type="PANTHER" id="PTHR11860">
    <property type="entry name" value="POLYMERIC-IMMUNOGLOBULIN RECEPTOR"/>
    <property type="match status" value="1"/>
</dbReference>
<evidence type="ECO:0000313" key="5">
    <source>
        <dbReference type="EMBL" id="KAF7689213.1"/>
    </source>
</evidence>
<comment type="subcellular location">
    <subcellularLocation>
        <location evidence="1">Membrane</location>
    </subcellularLocation>
</comment>
<protein>
    <recommendedName>
        <fullName evidence="4">Immunoglobulin domain-containing protein</fullName>
    </recommendedName>
</protein>